<dbReference type="RefSeq" id="YP_003276014.1">
    <property type="nucleotide sequence ID" value="NC_013444.1"/>
</dbReference>
<organism evidence="2">
    <name type="scientific">Pleurozia purpurea</name>
    <dbReference type="NCBI Taxonomy" id="280637"/>
    <lineage>
        <taxon>Eukaryota</taxon>
        <taxon>Viridiplantae</taxon>
        <taxon>Streptophyta</taxon>
        <taxon>Embryophyta</taxon>
        <taxon>Marchantiophyta</taxon>
        <taxon>Jungermanniopsida</taxon>
        <taxon>Metzgeriidae</taxon>
        <taxon>Pleuroziales</taxon>
        <taxon>Pleuroziaceae</taxon>
        <taxon>Pleurozia</taxon>
    </lineage>
</organism>
<keyword evidence="1" id="KW-0812">Transmembrane</keyword>
<evidence type="ECO:0000313" key="2">
    <source>
        <dbReference type="EMBL" id="ACR19398.1"/>
    </source>
</evidence>
<reference evidence="2" key="1">
    <citation type="journal article" date="2009" name="Curr. Genet.">
        <title>The complete mitochondrial genome sequence of the liverwort Pleurozia purpurea reveals extremely conservative mitochondrial genome evolution in liverworts.</title>
        <authorList>
            <person name="Wang B."/>
            <person name="Xue J."/>
            <person name="Li L."/>
            <person name="Liu Y."/>
            <person name="Qiu Y.L."/>
        </authorList>
    </citation>
    <scope>NUCLEOTIDE SEQUENCE</scope>
</reference>
<name>D0R061_9MARC</name>
<sequence length="125" mass="14721">MEKTQLNNRRYVYNKKTIDRVSLLINEFSSYFSLFRINKRVGIFNGGIVVSVRVNLRAISGRIGWRVRKSHFRSITKDPSFLRKPKKVSFLWTLRINQKILFLLSYIFDSFVITHYSTTHLGSSS</sequence>
<dbReference type="AlphaFoldDB" id="D0R061"/>
<keyword evidence="1" id="KW-0472">Membrane</keyword>
<dbReference type="GeneID" id="8542325"/>
<evidence type="ECO:0000256" key="1">
    <source>
        <dbReference type="SAM" id="Phobius"/>
    </source>
</evidence>
<protein>
    <submittedName>
        <fullName evidence="2">Uncharacterized protein</fullName>
    </submittedName>
</protein>
<geneLocation type="mitochondrion" evidence="2"/>
<accession>D0R061</accession>
<dbReference type="EMBL" id="FJ999996">
    <property type="protein sequence ID" value="ACR19398.1"/>
    <property type="molecule type" value="Genomic_DNA"/>
</dbReference>
<feature type="transmembrane region" description="Helical" evidence="1">
    <location>
        <begin position="100"/>
        <end position="118"/>
    </location>
</feature>
<gene>
    <name evidence="2" type="ORF">PlpuMp62</name>
</gene>
<keyword evidence="2" id="KW-0496">Mitochondrion</keyword>
<keyword evidence="1" id="KW-1133">Transmembrane helix</keyword>
<proteinExistence type="predicted"/>